<reference evidence="4" key="1">
    <citation type="submission" date="2018-05" db="EMBL/GenBank/DDBJ databases">
        <title>Genome sequencing of Phenylobacterium sp. HYN0004.</title>
        <authorList>
            <person name="Yi H."/>
            <person name="Baek C."/>
        </authorList>
    </citation>
    <scope>NUCLEOTIDE SEQUENCE [LARGE SCALE GENOMIC DNA]</scope>
    <source>
        <strain evidence="4">HYN0004</strain>
    </source>
</reference>
<proteinExistence type="predicted"/>
<dbReference type="InterPro" id="IPR022061">
    <property type="entry name" value="DUF3617"/>
</dbReference>
<feature type="chain" id="PRO_5016422453" description="DUF3617 domain-containing protein" evidence="2">
    <location>
        <begin position="20"/>
        <end position="166"/>
    </location>
</feature>
<evidence type="ECO:0000313" key="3">
    <source>
        <dbReference type="EMBL" id="AWM77190.1"/>
    </source>
</evidence>
<dbReference type="Proteomes" id="UP000247763">
    <property type="component" value="Chromosome"/>
</dbReference>
<protein>
    <recommendedName>
        <fullName evidence="5">DUF3617 domain-containing protein</fullName>
    </recommendedName>
</protein>
<evidence type="ECO:0000256" key="2">
    <source>
        <dbReference type="SAM" id="SignalP"/>
    </source>
</evidence>
<evidence type="ECO:0008006" key="5">
    <source>
        <dbReference type="Google" id="ProtNLM"/>
    </source>
</evidence>
<organism evidence="3 4">
    <name type="scientific">Phenylobacterium parvum</name>
    <dbReference type="NCBI Taxonomy" id="2201350"/>
    <lineage>
        <taxon>Bacteria</taxon>
        <taxon>Pseudomonadati</taxon>
        <taxon>Pseudomonadota</taxon>
        <taxon>Alphaproteobacteria</taxon>
        <taxon>Caulobacterales</taxon>
        <taxon>Caulobacteraceae</taxon>
        <taxon>Phenylobacterium</taxon>
    </lineage>
</organism>
<dbReference type="KEGG" id="phb:HYN04_05085"/>
<keyword evidence="2" id="KW-0732">Signal</keyword>
<dbReference type="OrthoDB" id="7189411at2"/>
<keyword evidence="4" id="KW-1185">Reference proteome</keyword>
<dbReference type="EMBL" id="CP029479">
    <property type="protein sequence ID" value="AWM77190.1"/>
    <property type="molecule type" value="Genomic_DNA"/>
</dbReference>
<evidence type="ECO:0000313" key="4">
    <source>
        <dbReference type="Proteomes" id="UP000247763"/>
    </source>
</evidence>
<dbReference type="Pfam" id="PF12276">
    <property type="entry name" value="DUF3617"/>
    <property type="match status" value="1"/>
</dbReference>
<sequence length="166" mass="17439">MTNRMGMALAAGLSALALAAPVAADSVGRPRPGYWELTNVFTVVVTQKKVERRCLVASEINKFMTSPSNRHYACTYPSRAVGDGKILLKGSCSTKEGQVADVTATGGYSPETFRLKLALSTRIAGIPLAGTATTTARRLGDACPPEAARSDEAKRVLKGGNTPPQS</sequence>
<evidence type="ECO:0000256" key="1">
    <source>
        <dbReference type="SAM" id="MobiDB-lite"/>
    </source>
</evidence>
<dbReference type="AlphaFoldDB" id="A0A2Z3HVD4"/>
<dbReference type="RefSeq" id="WP_110449759.1">
    <property type="nucleotide sequence ID" value="NZ_CP029479.1"/>
</dbReference>
<feature type="signal peptide" evidence="2">
    <location>
        <begin position="1"/>
        <end position="19"/>
    </location>
</feature>
<gene>
    <name evidence="3" type="ORF">HYN04_05085</name>
</gene>
<accession>A0A2Z3HVD4</accession>
<feature type="region of interest" description="Disordered" evidence="1">
    <location>
        <begin position="141"/>
        <end position="166"/>
    </location>
</feature>
<name>A0A2Z3HVD4_9CAUL</name>